<reference evidence="3" key="1">
    <citation type="submission" date="2020-01" db="EMBL/GenBank/DDBJ databases">
        <title>Muricauda ochracea sp. nov., isolated from a tidal flat of Garorim bay in Korea.</title>
        <authorList>
            <person name="Kim D."/>
            <person name="Yoo Y."/>
            <person name="Kim J.-J."/>
        </authorList>
    </citation>
    <scope>NUCLEOTIDE SEQUENCE</scope>
    <source>
        <strain evidence="3">JGD-17</strain>
    </source>
</reference>
<dbReference type="Gene3D" id="2.40.160.20">
    <property type="match status" value="1"/>
</dbReference>
<dbReference type="Pfam" id="PF13505">
    <property type="entry name" value="OMP_b-brl"/>
    <property type="match status" value="1"/>
</dbReference>
<dbReference type="AlphaFoldDB" id="A0A964TEC5"/>
<name>A0A964TEC5_9FLAO</name>
<dbReference type="Proteomes" id="UP000667650">
    <property type="component" value="Unassembled WGS sequence"/>
</dbReference>
<evidence type="ECO:0000313" key="4">
    <source>
        <dbReference type="Proteomes" id="UP000667650"/>
    </source>
</evidence>
<dbReference type="RefSeq" id="WP_166524801.1">
    <property type="nucleotide sequence ID" value="NZ_JAAABI010000009.1"/>
</dbReference>
<sequence length="216" mass="24714">MELKNNITLTFLVLIIIFLIATHDVRGQLHSENFDGFYIGLTSGIQNIFAGSLIQGEDILAQDSRFVLEIPIGFRKQIVNDRLLIGGEVHYGFADGNLKHIDMERELVIDYNFKSQYGFGITLGYVIGNKKNYLLYVYGNETKRKFDNSILSSNVSFSQKDKQGMLRYGLGFEWAFFKKLHARLSAGKLRVDFGDIQTNIDVEDQLDYNIGLLYQF</sequence>
<gene>
    <name evidence="3" type="ORF">GTQ34_15880</name>
</gene>
<dbReference type="EMBL" id="JAAABI010000009">
    <property type="protein sequence ID" value="NAY93390.1"/>
    <property type="molecule type" value="Genomic_DNA"/>
</dbReference>
<evidence type="ECO:0000259" key="2">
    <source>
        <dbReference type="Pfam" id="PF13505"/>
    </source>
</evidence>
<dbReference type="InterPro" id="IPR011250">
    <property type="entry name" value="OMP/PagP_B-barrel"/>
</dbReference>
<evidence type="ECO:0000313" key="3">
    <source>
        <dbReference type="EMBL" id="NAY93390.1"/>
    </source>
</evidence>
<proteinExistence type="predicted"/>
<feature type="domain" description="Outer membrane protein beta-barrel" evidence="2">
    <location>
        <begin position="29"/>
        <end position="216"/>
    </location>
</feature>
<keyword evidence="4" id="KW-1185">Reference proteome</keyword>
<evidence type="ECO:0000256" key="1">
    <source>
        <dbReference type="ARBA" id="ARBA00022729"/>
    </source>
</evidence>
<accession>A0A964TEC5</accession>
<dbReference type="InterPro" id="IPR027385">
    <property type="entry name" value="Beta-barrel_OMP"/>
</dbReference>
<dbReference type="SUPFAM" id="SSF56925">
    <property type="entry name" value="OMPA-like"/>
    <property type="match status" value="1"/>
</dbReference>
<comment type="caution">
    <text evidence="3">The sequence shown here is derived from an EMBL/GenBank/DDBJ whole genome shotgun (WGS) entry which is preliminary data.</text>
</comment>
<organism evidence="3 4">
    <name type="scientific">Flagellimonas ochracea</name>
    <dbReference type="NCBI Taxonomy" id="2696472"/>
    <lineage>
        <taxon>Bacteria</taxon>
        <taxon>Pseudomonadati</taxon>
        <taxon>Bacteroidota</taxon>
        <taxon>Flavobacteriia</taxon>
        <taxon>Flavobacteriales</taxon>
        <taxon>Flavobacteriaceae</taxon>
        <taxon>Flagellimonas</taxon>
    </lineage>
</organism>
<keyword evidence="1" id="KW-0732">Signal</keyword>
<protein>
    <recommendedName>
        <fullName evidence="2">Outer membrane protein beta-barrel domain-containing protein</fullName>
    </recommendedName>
</protein>